<evidence type="ECO:0000313" key="2">
    <source>
        <dbReference type="Proteomes" id="UP000023152"/>
    </source>
</evidence>
<sequence>MLRKSVWKCRSPLLERISILKTSIVKRASISEARDKEKSKSNVNVDEKRRFYAVLTKLQQLPASLYRHIECFKQVEIREFEMAENKLGSHMDTVSIAISGHSQTDVFKAKKEILRCLQVRYAIQTKKKQQTK</sequence>
<evidence type="ECO:0000313" key="1">
    <source>
        <dbReference type="EMBL" id="ETO16783.1"/>
    </source>
</evidence>
<gene>
    <name evidence="1" type="ORF">RFI_20551</name>
</gene>
<proteinExistence type="predicted"/>
<reference evidence="1 2" key="1">
    <citation type="journal article" date="2013" name="Curr. Biol.">
        <title>The Genome of the Foraminiferan Reticulomyxa filosa.</title>
        <authorList>
            <person name="Glockner G."/>
            <person name="Hulsmann N."/>
            <person name="Schleicher M."/>
            <person name="Noegel A.A."/>
            <person name="Eichinger L."/>
            <person name="Gallinger C."/>
            <person name="Pawlowski J."/>
            <person name="Sierra R."/>
            <person name="Euteneuer U."/>
            <person name="Pillet L."/>
            <person name="Moustafa A."/>
            <person name="Platzer M."/>
            <person name="Groth M."/>
            <person name="Szafranski K."/>
            <person name="Schliwa M."/>
        </authorList>
    </citation>
    <scope>NUCLEOTIDE SEQUENCE [LARGE SCALE GENOMIC DNA]</scope>
</reference>
<dbReference type="AlphaFoldDB" id="X6MS08"/>
<protein>
    <submittedName>
        <fullName evidence="1">Uncharacterized protein</fullName>
    </submittedName>
</protein>
<name>X6MS08_RETFI</name>
<dbReference type="Proteomes" id="UP000023152">
    <property type="component" value="Unassembled WGS sequence"/>
</dbReference>
<comment type="caution">
    <text evidence="1">The sequence shown here is derived from an EMBL/GenBank/DDBJ whole genome shotgun (WGS) entry which is preliminary data.</text>
</comment>
<dbReference type="EMBL" id="ASPP01017833">
    <property type="protein sequence ID" value="ETO16783.1"/>
    <property type="molecule type" value="Genomic_DNA"/>
</dbReference>
<organism evidence="1 2">
    <name type="scientific">Reticulomyxa filosa</name>
    <dbReference type="NCBI Taxonomy" id="46433"/>
    <lineage>
        <taxon>Eukaryota</taxon>
        <taxon>Sar</taxon>
        <taxon>Rhizaria</taxon>
        <taxon>Retaria</taxon>
        <taxon>Foraminifera</taxon>
        <taxon>Monothalamids</taxon>
        <taxon>Reticulomyxidae</taxon>
        <taxon>Reticulomyxa</taxon>
    </lineage>
</organism>
<accession>X6MS08</accession>
<keyword evidence="2" id="KW-1185">Reference proteome</keyword>